<dbReference type="InterPro" id="IPR050154">
    <property type="entry name" value="UbiB_kinase"/>
</dbReference>
<dbReference type="PANTHER" id="PTHR10566">
    <property type="entry name" value="CHAPERONE-ACTIVITY OF BC1 COMPLEX CABC1 -RELATED"/>
    <property type="match status" value="1"/>
</dbReference>
<dbReference type="AlphaFoldDB" id="A0A2K3LBP6"/>
<feature type="domain" description="ABC1 atypical kinase-like" evidence="2">
    <location>
        <begin position="192"/>
        <end position="254"/>
    </location>
</feature>
<proteinExistence type="inferred from homology"/>
<accession>A0A2K3LBP6</accession>
<sequence length="257" mass="28476">MDSFFVNSLYTVSPQLTISPRIKQNNVRRLRISSLAATTGNSAKNGAVLRPLQLPSNSRSNNSALEQLDIERGVCIPFRKYSPEILSRQFGSRDVESSLNAEKVRNKVLESRGAILSLISRGVEIVLSLGLYWSALVYDFLVGRDEEVVPFRARQLRNLLCDLGPSFIKAGQVLANRPDIIREDYMSELCILQDDVPSFPNEIAFSIIEEELGQPLEAVFSRISSETIAAASLGQVYRATLRATGEDVAIKIISQSL</sequence>
<evidence type="ECO:0000259" key="2">
    <source>
        <dbReference type="Pfam" id="PF03109"/>
    </source>
</evidence>
<dbReference type="InterPro" id="IPR011009">
    <property type="entry name" value="Kinase-like_dom_sf"/>
</dbReference>
<evidence type="ECO:0000313" key="4">
    <source>
        <dbReference type="Proteomes" id="UP000236291"/>
    </source>
</evidence>
<dbReference type="InterPro" id="IPR004147">
    <property type="entry name" value="ABC1_dom"/>
</dbReference>
<dbReference type="GO" id="GO:0016301">
    <property type="term" value="F:kinase activity"/>
    <property type="evidence" value="ECO:0007669"/>
    <property type="project" value="UniProtKB-KW"/>
</dbReference>
<dbReference type="ExpressionAtlas" id="A0A2K3LBP6">
    <property type="expression patterns" value="baseline"/>
</dbReference>
<dbReference type="STRING" id="57577.A0A2K3LBP6"/>
<keyword evidence="3" id="KW-0418">Kinase</keyword>
<dbReference type="Proteomes" id="UP000236291">
    <property type="component" value="Unassembled WGS sequence"/>
</dbReference>
<evidence type="ECO:0000256" key="1">
    <source>
        <dbReference type="ARBA" id="ARBA00009670"/>
    </source>
</evidence>
<keyword evidence="3" id="KW-0808">Transferase</keyword>
<reference evidence="3 4" key="2">
    <citation type="journal article" date="2017" name="Front. Plant Sci.">
        <title>Gene Classification and Mining of Molecular Markers Useful in Red Clover (Trifolium pratense) Breeding.</title>
        <authorList>
            <person name="Istvanek J."/>
            <person name="Dluhosova J."/>
            <person name="Dluhos P."/>
            <person name="Patkova L."/>
            <person name="Nedelnik J."/>
            <person name="Repkova J."/>
        </authorList>
    </citation>
    <scope>NUCLEOTIDE SEQUENCE [LARGE SCALE GENOMIC DNA]</scope>
    <source>
        <strain evidence="4">cv. Tatra</strain>
        <tissue evidence="3">Young leaves</tissue>
    </source>
</reference>
<protein>
    <submittedName>
        <fullName evidence="3">Putative aarF domain-containing protein kinase</fullName>
    </submittedName>
</protein>
<reference evidence="3 4" key="1">
    <citation type="journal article" date="2014" name="Am. J. Bot.">
        <title>Genome assembly and annotation for red clover (Trifolium pratense; Fabaceae).</title>
        <authorList>
            <person name="Istvanek J."/>
            <person name="Jaros M."/>
            <person name="Krenek A."/>
            <person name="Repkova J."/>
        </authorList>
    </citation>
    <scope>NUCLEOTIDE SEQUENCE [LARGE SCALE GENOMIC DNA]</scope>
    <source>
        <strain evidence="4">cv. Tatra</strain>
        <tissue evidence="3">Young leaves</tissue>
    </source>
</reference>
<gene>
    <name evidence="3" type="ORF">L195_g031903</name>
</gene>
<dbReference type="Pfam" id="PF03109">
    <property type="entry name" value="ABC1"/>
    <property type="match status" value="1"/>
</dbReference>
<name>A0A2K3LBP6_TRIPR</name>
<dbReference type="PANTHER" id="PTHR10566:SF53">
    <property type="entry name" value="PROTEIN ACTIVITY OF BC1 COMPLEX KINASE 1, CHLOROPLASTIC"/>
    <property type="match status" value="1"/>
</dbReference>
<comment type="similarity">
    <text evidence="1">Belongs to the protein kinase superfamily. ADCK protein kinase family.</text>
</comment>
<comment type="caution">
    <text evidence="3">The sequence shown here is derived from an EMBL/GenBank/DDBJ whole genome shotgun (WGS) entry which is preliminary data.</text>
</comment>
<evidence type="ECO:0000313" key="3">
    <source>
        <dbReference type="EMBL" id="PNX75958.1"/>
    </source>
</evidence>
<dbReference type="SUPFAM" id="SSF56112">
    <property type="entry name" value="Protein kinase-like (PK-like)"/>
    <property type="match status" value="1"/>
</dbReference>
<dbReference type="EMBL" id="ASHM01029882">
    <property type="protein sequence ID" value="PNX75958.1"/>
    <property type="molecule type" value="Genomic_DNA"/>
</dbReference>
<organism evidence="3 4">
    <name type="scientific">Trifolium pratense</name>
    <name type="common">Red clover</name>
    <dbReference type="NCBI Taxonomy" id="57577"/>
    <lineage>
        <taxon>Eukaryota</taxon>
        <taxon>Viridiplantae</taxon>
        <taxon>Streptophyta</taxon>
        <taxon>Embryophyta</taxon>
        <taxon>Tracheophyta</taxon>
        <taxon>Spermatophyta</taxon>
        <taxon>Magnoliopsida</taxon>
        <taxon>eudicotyledons</taxon>
        <taxon>Gunneridae</taxon>
        <taxon>Pentapetalae</taxon>
        <taxon>rosids</taxon>
        <taxon>fabids</taxon>
        <taxon>Fabales</taxon>
        <taxon>Fabaceae</taxon>
        <taxon>Papilionoideae</taxon>
        <taxon>50 kb inversion clade</taxon>
        <taxon>NPAAA clade</taxon>
        <taxon>Hologalegina</taxon>
        <taxon>IRL clade</taxon>
        <taxon>Trifolieae</taxon>
        <taxon>Trifolium</taxon>
    </lineage>
</organism>